<dbReference type="SUPFAM" id="SSF56436">
    <property type="entry name" value="C-type lectin-like"/>
    <property type="match status" value="1"/>
</dbReference>
<feature type="signal peptide" evidence="1">
    <location>
        <begin position="1"/>
        <end position="22"/>
    </location>
</feature>
<feature type="chain" id="PRO_5004355964" description="Sulfatase-modifying factor enzyme-like domain-containing protein" evidence="1">
    <location>
        <begin position="23"/>
        <end position="318"/>
    </location>
</feature>
<dbReference type="AlphaFoldDB" id="R2SB94"/>
<dbReference type="InterPro" id="IPR042095">
    <property type="entry name" value="SUMF_sf"/>
</dbReference>
<keyword evidence="4" id="KW-1185">Reference proteome</keyword>
<feature type="domain" description="Sulfatase-modifying factor enzyme-like" evidence="2">
    <location>
        <begin position="59"/>
        <end position="314"/>
    </location>
</feature>
<dbReference type="STRING" id="160454.RV10_GL003617"/>
<sequence>MKKNAMICFFYLTVLTVLSACATNDPSTETIQNSAESELEEPKMADQLDAIDSPHLGTLLVVPAGSFQRDEQTDNISRVASFSISRTEITRQQFSEVTEIDDPSSSFENNPNDPVQNILWYHTLVFCNYLSLKEQLDPVYYIAGSSNPADWGDIPSENDKEWNNVTANWEANGYRLPTEMEWLWAAMGADHAAIGEINTTGFNKRFAGDTGTENMEDYVWYQTNSGARTHPAAEKEPNELGLYDMTGNVWEWCWDSYDVLPEGILDSFRGSGEGEERVLHGGSWHNPAYRCAMAFRLNHTPDFQWSNIGFRVVRNCTE</sequence>
<dbReference type="InterPro" id="IPR016187">
    <property type="entry name" value="CTDL_fold"/>
</dbReference>
<dbReference type="PROSITE" id="PS51257">
    <property type="entry name" value="PROKAR_LIPOPROTEIN"/>
    <property type="match status" value="1"/>
</dbReference>
<evidence type="ECO:0000256" key="1">
    <source>
        <dbReference type="SAM" id="SignalP"/>
    </source>
</evidence>
<dbReference type="OrthoDB" id="9768004at2"/>
<organism evidence="3 4">
    <name type="scientific">Enterococcus pallens ATCC BAA-351</name>
    <dbReference type="NCBI Taxonomy" id="1158607"/>
    <lineage>
        <taxon>Bacteria</taxon>
        <taxon>Bacillati</taxon>
        <taxon>Bacillota</taxon>
        <taxon>Bacilli</taxon>
        <taxon>Lactobacillales</taxon>
        <taxon>Enterococcaceae</taxon>
        <taxon>Enterococcus</taxon>
    </lineage>
</organism>
<dbReference type="EMBL" id="AJAQ01000036">
    <property type="protein sequence ID" value="EOH90121.1"/>
    <property type="molecule type" value="Genomic_DNA"/>
</dbReference>
<dbReference type="PANTHER" id="PTHR23150">
    <property type="entry name" value="SULFATASE MODIFYING FACTOR 1, 2"/>
    <property type="match status" value="1"/>
</dbReference>
<evidence type="ECO:0000313" key="4">
    <source>
        <dbReference type="Proteomes" id="UP000013782"/>
    </source>
</evidence>
<gene>
    <name evidence="3" type="ORF">UAU_03950</name>
</gene>
<dbReference type="GO" id="GO:0120147">
    <property type="term" value="F:formylglycine-generating oxidase activity"/>
    <property type="evidence" value="ECO:0007669"/>
    <property type="project" value="TreeGrafter"/>
</dbReference>
<reference evidence="3 4" key="1">
    <citation type="submission" date="2013-02" db="EMBL/GenBank/DDBJ databases">
        <title>The Genome Sequence of Enterococcus pallens BAA-351.</title>
        <authorList>
            <consortium name="The Broad Institute Genome Sequencing Platform"/>
            <consortium name="The Broad Institute Genome Sequencing Center for Infectious Disease"/>
            <person name="Earl A.M."/>
            <person name="Gilmore M.S."/>
            <person name="Lebreton F."/>
            <person name="Walker B."/>
            <person name="Young S.K."/>
            <person name="Zeng Q."/>
            <person name="Gargeya S."/>
            <person name="Fitzgerald M."/>
            <person name="Haas B."/>
            <person name="Abouelleil A."/>
            <person name="Alvarado L."/>
            <person name="Arachchi H.M."/>
            <person name="Berlin A.M."/>
            <person name="Chapman S.B."/>
            <person name="Dewar J."/>
            <person name="Goldberg J."/>
            <person name="Griggs A."/>
            <person name="Gujja S."/>
            <person name="Hansen M."/>
            <person name="Howarth C."/>
            <person name="Imamovic A."/>
            <person name="Larimer J."/>
            <person name="McCowan C."/>
            <person name="Murphy C."/>
            <person name="Neiman D."/>
            <person name="Pearson M."/>
            <person name="Priest M."/>
            <person name="Roberts A."/>
            <person name="Saif S."/>
            <person name="Shea T."/>
            <person name="Sisk P."/>
            <person name="Sykes S."/>
            <person name="Wortman J."/>
            <person name="Nusbaum C."/>
            <person name="Birren B."/>
        </authorList>
    </citation>
    <scope>NUCLEOTIDE SEQUENCE [LARGE SCALE GENOMIC DNA]</scope>
    <source>
        <strain evidence="3 4">ATCC BAA-351</strain>
    </source>
</reference>
<evidence type="ECO:0000313" key="3">
    <source>
        <dbReference type="EMBL" id="EOH90121.1"/>
    </source>
</evidence>
<dbReference type="RefSeq" id="WP_010758895.1">
    <property type="nucleotide sequence ID" value="NZ_ASWD01000005.1"/>
</dbReference>
<dbReference type="PATRIC" id="fig|1158607.3.peg.3933"/>
<protein>
    <recommendedName>
        <fullName evidence="2">Sulfatase-modifying factor enzyme-like domain-containing protein</fullName>
    </recommendedName>
</protein>
<proteinExistence type="predicted"/>
<evidence type="ECO:0000259" key="2">
    <source>
        <dbReference type="Pfam" id="PF03781"/>
    </source>
</evidence>
<dbReference type="PANTHER" id="PTHR23150:SF19">
    <property type="entry name" value="FORMYLGLYCINE-GENERATING ENZYME"/>
    <property type="match status" value="1"/>
</dbReference>
<dbReference type="InterPro" id="IPR051043">
    <property type="entry name" value="Sulfatase_Mod_Factor_Kinase"/>
</dbReference>
<accession>R2SB94</accession>
<dbReference type="Gene3D" id="3.90.1580.10">
    <property type="entry name" value="paralog of FGE (formylglycine-generating enzyme)"/>
    <property type="match status" value="1"/>
</dbReference>
<name>R2SB94_9ENTE</name>
<dbReference type="Pfam" id="PF03781">
    <property type="entry name" value="FGE-sulfatase"/>
    <property type="match status" value="1"/>
</dbReference>
<dbReference type="Proteomes" id="UP000013782">
    <property type="component" value="Unassembled WGS sequence"/>
</dbReference>
<comment type="caution">
    <text evidence="3">The sequence shown here is derived from an EMBL/GenBank/DDBJ whole genome shotgun (WGS) entry which is preliminary data.</text>
</comment>
<dbReference type="InterPro" id="IPR005532">
    <property type="entry name" value="SUMF_dom"/>
</dbReference>
<dbReference type="HOGENOM" id="CLU_012431_2_2_9"/>
<keyword evidence="1" id="KW-0732">Signal</keyword>
<dbReference type="eggNOG" id="COG1262">
    <property type="taxonomic scope" value="Bacteria"/>
</dbReference>